<dbReference type="EMBL" id="BNJQ01000034">
    <property type="protein sequence ID" value="GHP11310.1"/>
    <property type="molecule type" value="Genomic_DNA"/>
</dbReference>
<protein>
    <submittedName>
        <fullName evidence="1">Uncharacterized protein</fullName>
    </submittedName>
</protein>
<reference evidence="1" key="1">
    <citation type="submission" date="2020-10" db="EMBL/GenBank/DDBJ databases">
        <title>Unveiling of a novel bifunctional photoreceptor, Dualchrome1, isolated from a cosmopolitan green alga.</title>
        <authorList>
            <person name="Suzuki S."/>
            <person name="Kawachi M."/>
        </authorList>
    </citation>
    <scope>NUCLEOTIDE SEQUENCE</scope>
    <source>
        <strain evidence="1">NIES 2893</strain>
    </source>
</reference>
<dbReference type="PROSITE" id="PS51257">
    <property type="entry name" value="PROKAR_LIPOPROTEIN"/>
    <property type="match status" value="1"/>
</dbReference>
<sequence length="128" mass="14137">MSESKFCEHIPCCVVSAVSLVAISCLIQAANKTTQIGKRYADYRFAGCLSATESKNKQGVQIATPLAQVAAAMITPAFTEFAEYQNMRNRLRTRKRSERGEQAARGMVVAVRSEAALRERVRPNVQKV</sequence>
<evidence type="ECO:0000313" key="2">
    <source>
        <dbReference type="Proteomes" id="UP000660262"/>
    </source>
</evidence>
<accession>A0A830HZQ4</accession>
<proteinExistence type="predicted"/>
<dbReference type="Proteomes" id="UP000660262">
    <property type="component" value="Unassembled WGS sequence"/>
</dbReference>
<keyword evidence="2" id="KW-1185">Reference proteome</keyword>
<organism evidence="1 2">
    <name type="scientific">Pycnococcus provasolii</name>
    <dbReference type="NCBI Taxonomy" id="41880"/>
    <lineage>
        <taxon>Eukaryota</taxon>
        <taxon>Viridiplantae</taxon>
        <taxon>Chlorophyta</taxon>
        <taxon>Pseudoscourfieldiophyceae</taxon>
        <taxon>Pseudoscourfieldiales</taxon>
        <taxon>Pycnococcaceae</taxon>
        <taxon>Pycnococcus</taxon>
    </lineage>
</organism>
<evidence type="ECO:0000313" key="1">
    <source>
        <dbReference type="EMBL" id="GHP11310.1"/>
    </source>
</evidence>
<comment type="caution">
    <text evidence="1">The sequence shown here is derived from an EMBL/GenBank/DDBJ whole genome shotgun (WGS) entry which is preliminary data.</text>
</comment>
<gene>
    <name evidence="1" type="ORF">PPROV_001003800</name>
</gene>
<dbReference type="AlphaFoldDB" id="A0A830HZQ4"/>
<name>A0A830HZQ4_9CHLO</name>